<dbReference type="AlphaFoldDB" id="A0A1M5FSV4"/>
<evidence type="ECO:0000259" key="3">
    <source>
        <dbReference type="Pfam" id="PF13505"/>
    </source>
</evidence>
<dbReference type="EMBL" id="FQVT01000003">
    <property type="protein sequence ID" value="SHF94573.1"/>
    <property type="molecule type" value="Genomic_DNA"/>
</dbReference>
<dbReference type="InterPro" id="IPR011250">
    <property type="entry name" value="OMP/PagP_B-barrel"/>
</dbReference>
<sequence>MKKVLFISFLLLQFGVNAQQDTPWSFGIEFSIDNLSVSSDSDGMDNILMEGGNAYEIEFDQNNYSLGLKTNYYFTEKLMLSFGILYANKDFTGAYHACFLCNIPSTPLLEIIEQRFLVVPVSFNYSLLTGKLKPTLTGGLKNNFEVKNTIRIKSKGYFLEAFVGGSLYYDFLENFGAGIGYKYQAAITSLYKADKFKLRTNSFFLKINYHIK</sequence>
<dbReference type="Proteomes" id="UP000183945">
    <property type="component" value="Unassembled WGS sequence"/>
</dbReference>
<feature type="chain" id="PRO_5012589967" evidence="2">
    <location>
        <begin position="19"/>
        <end position="212"/>
    </location>
</feature>
<accession>A0A1M5FSV4</accession>
<reference evidence="5" key="1">
    <citation type="submission" date="2016-11" db="EMBL/GenBank/DDBJ databases">
        <authorList>
            <person name="Varghese N."/>
            <person name="Submissions S."/>
        </authorList>
    </citation>
    <scope>NUCLEOTIDE SEQUENCE [LARGE SCALE GENOMIC DNA]</scope>
    <source>
        <strain evidence="5">DSM 24579</strain>
    </source>
</reference>
<gene>
    <name evidence="4" type="ORF">SAMN05444483_103334</name>
</gene>
<dbReference type="RefSeq" id="WP_072878346.1">
    <property type="nucleotide sequence ID" value="NZ_FQVT01000003.1"/>
</dbReference>
<dbReference type="OrthoDB" id="1428514at2"/>
<dbReference type="Pfam" id="PF13505">
    <property type="entry name" value="OMP_b-brl"/>
    <property type="match status" value="1"/>
</dbReference>
<proteinExistence type="predicted"/>
<protein>
    <submittedName>
        <fullName evidence="4">Outer membrane protein beta-barrel domain-containing protein</fullName>
    </submittedName>
</protein>
<feature type="signal peptide" evidence="2">
    <location>
        <begin position="1"/>
        <end position="18"/>
    </location>
</feature>
<dbReference type="InterPro" id="IPR027385">
    <property type="entry name" value="Beta-barrel_OMP"/>
</dbReference>
<feature type="domain" description="Outer membrane protein beta-barrel" evidence="3">
    <location>
        <begin position="9"/>
        <end position="204"/>
    </location>
</feature>
<evidence type="ECO:0000313" key="5">
    <source>
        <dbReference type="Proteomes" id="UP000183945"/>
    </source>
</evidence>
<organism evidence="4 5">
    <name type="scientific">Salegentibacter echinorum</name>
    <dbReference type="NCBI Taxonomy" id="1073325"/>
    <lineage>
        <taxon>Bacteria</taxon>
        <taxon>Pseudomonadati</taxon>
        <taxon>Bacteroidota</taxon>
        <taxon>Flavobacteriia</taxon>
        <taxon>Flavobacteriales</taxon>
        <taxon>Flavobacteriaceae</taxon>
        <taxon>Salegentibacter</taxon>
    </lineage>
</organism>
<evidence type="ECO:0000313" key="4">
    <source>
        <dbReference type="EMBL" id="SHF94573.1"/>
    </source>
</evidence>
<dbReference type="STRING" id="1073325.SAMN05444483_103334"/>
<dbReference type="SUPFAM" id="SSF56925">
    <property type="entry name" value="OMPA-like"/>
    <property type="match status" value="1"/>
</dbReference>
<keyword evidence="1 2" id="KW-0732">Signal</keyword>
<name>A0A1M5FSV4_SALEC</name>
<evidence type="ECO:0000256" key="2">
    <source>
        <dbReference type="SAM" id="SignalP"/>
    </source>
</evidence>
<keyword evidence="5" id="KW-1185">Reference proteome</keyword>
<evidence type="ECO:0000256" key="1">
    <source>
        <dbReference type="ARBA" id="ARBA00022729"/>
    </source>
</evidence>